<dbReference type="InterPro" id="IPR017853">
    <property type="entry name" value="GH"/>
</dbReference>
<dbReference type="Gene3D" id="2.60.40.10">
    <property type="entry name" value="Immunoglobulins"/>
    <property type="match status" value="1"/>
</dbReference>
<dbReference type="PRINTS" id="PR00132">
    <property type="entry name" value="GLHYDRLASE2"/>
</dbReference>
<dbReference type="Gene3D" id="2.60.120.260">
    <property type="entry name" value="Galactose-binding domain-like"/>
    <property type="match status" value="1"/>
</dbReference>
<dbReference type="InterPro" id="IPR006103">
    <property type="entry name" value="Glyco_hydro_2_cat"/>
</dbReference>
<feature type="domain" description="Glycosyl hydrolases family 2 sugar binding" evidence="9">
    <location>
        <begin position="126"/>
        <end position="227"/>
    </location>
</feature>
<dbReference type="Pfam" id="PF02836">
    <property type="entry name" value="Glyco_hydro_2_C"/>
    <property type="match status" value="1"/>
</dbReference>
<dbReference type="PROSITE" id="PS00719">
    <property type="entry name" value="GLYCOSYL_HYDROL_F2_1"/>
    <property type="match status" value="1"/>
</dbReference>
<feature type="domain" description="Glycoside hydrolase family 2 catalytic" evidence="8">
    <location>
        <begin position="346"/>
        <end position="637"/>
    </location>
</feature>
<comment type="caution">
    <text evidence="10">The sequence shown here is derived from an EMBL/GenBank/DDBJ whole genome shotgun (WGS) entry which is preliminary data.</text>
</comment>
<sequence length="640" mass="74499">MEADIRWLDNPEVFRVGALDAHSDHRFYMREEEAQDGKNSLVQSLNGIWKFHYSENVPSRPADFYKEGFDSAGFDEIKVPCHIEMAGYDKIHYINTMYPWEGHFYRRPAHSLDGTKEWEGMFSQASYNPVGSYLKEFDLDKELLGKRISICFEGVEQAMYLWLNGHFIGYGEDSFTPITFDLTPYMREKGNVLAVEVHKRSTAAFLEDQDFFRFFGIFRNVSLYALPQMHVEDMWAKPALLEDGTGSFGLELRISMPNETIGRAEVTLTDREGRCLLKRNMPLPGNEKAVTGEGTEIICKLEGEKIGKVTPWDNHNAYLYPLFIRLYDESDRLIEVVPYPIGFRRVEIINKVIYLNGKRLILNGVNRHEWSAEQGRCIGRKEMEQDMQIFLRNNINAVRTCHYPDQIPWYEMCDKNGIYMMAEVNLETHGSWQKMGAIEPSWNVPGSLPQWKEVILDRARNNFETFKNHTSILFWSLGNESYAEENLAAMYRYFKEKKDGRLVHYEGVFNNRSYEDAISDVESCMYATPDEVRDYLTNEPKKPYLLCEYMHDMGNSLGGMDSYMKLLDEFEMYHGGFIWDFIDQAIAVTDEVTGQKVLRYGGDFDDRPSDYEFSGNGIVFADRTEKPAMQEVRYFYGLYQ</sequence>
<evidence type="ECO:0000256" key="2">
    <source>
        <dbReference type="ARBA" id="ARBA00007401"/>
    </source>
</evidence>
<reference evidence="10" key="1">
    <citation type="submission" date="2018-09" db="EMBL/GenBank/DDBJ databases">
        <title>Murine metabolic-syndrome-specific gut microbial biobank.</title>
        <authorList>
            <person name="Liu C."/>
        </authorList>
    </citation>
    <scope>NUCLEOTIDE SEQUENCE</scope>
    <source>
        <strain evidence="10">D42-62</strain>
    </source>
</reference>
<dbReference type="PROSITE" id="PS00608">
    <property type="entry name" value="GLYCOSYL_HYDROL_F2_2"/>
    <property type="match status" value="1"/>
</dbReference>
<dbReference type="Pfam" id="PF02837">
    <property type="entry name" value="Glyco_hydro_2_N"/>
    <property type="match status" value="1"/>
</dbReference>
<dbReference type="GO" id="GO:0009341">
    <property type="term" value="C:beta-galactosidase complex"/>
    <property type="evidence" value="ECO:0007669"/>
    <property type="project" value="TreeGrafter"/>
</dbReference>
<dbReference type="SUPFAM" id="SSF49303">
    <property type="entry name" value="beta-Galactosidase/glucuronidase domain"/>
    <property type="match status" value="1"/>
</dbReference>
<accession>A0A9X5GTJ7</accession>
<comment type="similarity">
    <text evidence="2 6">Belongs to the glycosyl hydrolase 2 family.</text>
</comment>
<evidence type="ECO:0000313" key="10">
    <source>
        <dbReference type="EMBL" id="NBJ94076.1"/>
    </source>
</evidence>
<evidence type="ECO:0000259" key="9">
    <source>
        <dbReference type="Pfam" id="PF02837"/>
    </source>
</evidence>
<dbReference type="InterPro" id="IPR006104">
    <property type="entry name" value="Glyco_hydro_2_N"/>
</dbReference>
<dbReference type="PANTHER" id="PTHR46323">
    <property type="entry name" value="BETA-GALACTOSIDASE"/>
    <property type="match status" value="1"/>
</dbReference>
<proteinExistence type="inferred from homology"/>
<dbReference type="SUPFAM" id="SSF49785">
    <property type="entry name" value="Galactose-binding domain-like"/>
    <property type="match status" value="1"/>
</dbReference>
<dbReference type="InterPro" id="IPR008979">
    <property type="entry name" value="Galactose-bd-like_sf"/>
</dbReference>
<evidence type="ECO:0000256" key="4">
    <source>
        <dbReference type="ARBA" id="ARBA00022801"/>
    </source>
</evidence>
<evidence type="ECO:0000256" key="3">
    <source>
        <dbReference type="ARBA" id="ARBA00012756"/>
    </source>
</evidence>
<evidence type="ECO:0000313" key="11">
    <source>
        <dbReference type="Proteomes" id="UP001154420"/>
    </source>
</evidence>
<dbReference type="InterPro" id="IPR006102">
    <property type="entry name" value="Ig-like_GH2"/>
</dbReference>
<evidence type="ECO:0000256" key="1">
    <source>
        <dbReference type="ARBA" id="ARBA00001412"/>
    </source>
</evidence>
<gene>
    <name evidence="10" type="ORF">D5281_16145</name>
</gene>
<dbReference type="InterPro" id="IPR013783">
    <property type="entry name" value="Ig-like_fold"/>
</dbReference>
<protein>
    <recommendedName>
        <fullName evidence="3">beta-galactosidase</fullName>
        <ecNumber evidence="3">3.2.1.23</ecNumber>
    </recommendedName>
</protein>
<dbReference type="InterPro" id="IPR023230">
    <property type="entry name" value="Glyco_hydro_2_CS"/>
</dbReference>
<name>A0A9X5GTJ7_9FIRM</name>
<dbReference type="GO" id="GO:0005990">
    <property type="term" value="P:lactose catabolic process"/>
    <property type="evidence" value="ECO:0007669"/>
    <property type="project" value="TreeGrafter"/>
</dbReference>
<feature type="domain" description="Glycoside hydrolase family 2 immunoglobulin-like beta-sandwich" evidence="7">
    <location>
        <begin position="230"/>
        <end position="344"/>
    </location>
</feature>
<evidence type="ECO:0000256" key="5">
    <source>
        <dbReference type="ARBA" id="ARBA00023295"/>
    </source>
</evidence>
<keyword evidence="4 6" id="KW-0378">Hydrolase</keyword>
<dbReference type="EMBL" id="QZDT01000029">
    <property type="protein sequence ID" value="NBJ94076.1"/>
    <property type="molecule type" value="Genomic_DNA"/>
</dbReference>
<organism evidence="10 11">
    <name type="scientific">Parablautia muri</name>
    <dbReference type="NCBI Taxonomy" id="2320879"/>
    <lineage>
        <taxon>Bacteria</taxon>
        <taxon>Bacillati</taxon>
        <taxon>Bacillota</taxon>
        <taxon>Clostridia</taxon>
        <taxon>Lachnospirales</taxon>
        <taxon>Lachnospiraceae</taxon>
        <taxon>Parablautia</taxon>
    </lineage>
</organism>
<dbReference type="RefSeq" id="WP_160561117.1">
    <property type="nucleotide sequence ID" value="NZ_QZDT01000029.1"/>
</dbReference>
<dbReference type="InterPro" id="IPR050347">
    <property type="entry name" value="Bact_Beta-galactosidase"/>
</dbReference>
<dbReference type="Proteomes" id="UP001154420">
    <property type="component" value="Unassembled WGS sequence"/>
</dbReference>
<evidence type="ECO:0000259" key="8">
    <source>
        <dbReference type="Pfam" id="PF02836"/>
    </source>
</evidence>
<dbReference type="Gene3D" id="3.20.20.80">
    <property type="entry name" value="Glycosidases"/>
    <property type="match status" value="1"/>
</dbReference>
<dbReference type="InterPro" id="IPR006101">
    <property type="entry name" value="Glyco_hydro_2"/>
</dbReference>
<comment type="catalytic activity">
    <reaction evidence="1">
        <text>Hydrolysis of terminal non-reducing beta-D-galactose residues in beta-D-galactosides.</text>
        <dbReference type="EC" id="3.2.1.23"/>
    </reaction>
</comment>
<evidence type="ECO:0000259" key="7">
    <source>
        <dbReference type="Pfam" id="PF00703"/>
    </source>
</evidence>
<keyword evidence="11" id="KW-1185">Reference proteome</keyword>
<dbReference type="SUPFAM" id="SSF51445">
    <property type="entry name" value="(Trans)glycosidases"/>
    <property type="match status" value="1"/>
</dbReference>
<evidence type="ECO:0000256" key="6">
    <source>
        <dbReference type="RuleBase" id="RU361154"/>
    </source>
</evidence>
<dbReference type="OrthoDB" id="9762066at2"/>
<dbReference type="EC" id="3.2.1.23" evidence="3"/>
<dbReference type="InterPro" id="IPR023232">
    <property type="entry name" value="Glyco_hydro_2_AS"/>
</dbReference>
<dbReference type="InterPro" id="IPR036156">
    <property type="entry name" value="Beta-gal/glucu_dom_sf"/>
</dbReference>
<dbReference type="PANTHER" id="PTHR46323:SF2">
    <property type="entry name" value="BETA-GALACTOSIDASE"/>
    <property type="match status" value="1"/>
</dbReference>
<dbReference type="GO" id="GO:0004565">
    <property type="term" value="F:beta-galactosidase activity"/>
    <property type="evidence" value="ECO:0007669"/>
    <property type="project" value="UniProtKB-EC"/>
</dbReference>
<dbReference type="AlphaFoldDB" id="A0A9X5GTJ7"/>
<dbReference type="Pfam" id="PF00703">
    <property type="entry name" value="Glyco_hydro_2"/>
    <property type="match status" value="1"/>
</dbReference>
<keyword evidence="5 6" id="KW-0326">Glycosidase</keyword>